<dbReference type="InterPro" id="IPR036390">
    <property type="entry name" value="WH_DNA-bd_sf"/>
</dbReference>
<dbReference type="AlphaFoldDB" id="A0A0R1UX28"/>
<dbReference type="PROSITE" id="PS50995">
    <property type="entry name" value="HTH_MARR_2"/>
    <property type="match status" value="1"/>
</dbReference>
<dbReference type="InterPro" id="IPR000835">
    <property type="entry name" value="HTH_MarR-typ"/>
</dbReference>
<dbReference type="SUPFAM" id="SSF46785">
    <property type="entry name" value="Winged helix' DNA-binding domain"/>
    <property type="match status" value="1"/>
</dbReference>
<gene>
    <name evidence="2" type="ORF">FD50_GL001285</name>
</gene>
<dbReference type="PATRIC" id="fig|1423801.4.peg.1315"/>
<dbReference type="InterPro" id="IPR036388">
    <property type="entry name" value="WH-like_DNA-bd_sf"/>
</dbReference>
<dbReference type="EMBL" id="AZFQ01000050">
    <property type="protein sequence ID" value="KRL97719.1"/>
    <property type="molecule type" value="Genomic_DNA"/>
</dbReference>
<protein>
    <recommendedName>
        <fullName evidence="1">HTH marR-type domain-containing protein</fullName>
    </recommendedName>
</protein>
<organism evidence="2 3">
    <name type="scientific">Liquorilactobacillus satsumensis DSM 16230 = JCM 12392</name>
    <dbReference type="NCBI Taxonomy" id="1423801"/>
    <lineage>
        <taxon>Bacteria</taxon>
        <taxon>Bacillati</taxon>
        <taxon>Bacillota</taxon>
        <taxon>Bacilli</taxon>
        <taxon>Lactobacillales</taxon>
        <taxon>Lactobacillaceae</taxon>
        <taxon>Liquorilactobacillus</taxon>
    </lineage>
</organism>
<dbReference type="Gene3D" id="1.10.10.10">
    <property type="entry name" value="Winged helix-like DNA-binding domain superfamily/Winged helix DNA-binding domain"/>
    <property type="match status" value="1"/>
</dbReference>
<sequence>MTINQNVKLLQGTLSKNLLRLQKFNLIEKKVNPESKRERLYSLTMLGKKIVAADNQLNRNLIKKRKKVISKYNNEEIQAFIKMLKEFQLNNLYK</sequence>
<reference evidence="2 3" key="1">
    <citation type="journal article" date="2015" name="Genome Announc.">
        <title>Expanding the biotechnology potential of lactobacilli through comparative genomics of 213 strains and associated genera.</title>
        <authorList>
            <person name="Sun Z."/>
            <person name="Harris H.M."/>
            <person name="McCann A."/>
            <person name="Guo C."/>
            <person name="Argimon S."/>
            <person name="Zhang W."/>
            <person name="Yang X."/>
            <person name="Jeffery I.B."/>
            <person name="Cooney J.C."/>
            <person name="Kagawa T.F."/>
            <person name="Liu W."/>
            <person name="Song Y."/>
            <person name="Salvetti E."/>
            <person name="Wrobel A."/>
            <person name="Rasinkangas P."/>
            <person name="Parkhill J."/>
            <person name="Rea M.C."/>
            <person name="O'Sullivan O."/>
            <person name="Ritari J."/>
            <person name="Douillard F.P."/>
            <person name="Paul Ross R."/>
            <person name="Yang R."/>
            <person name="Briner A.E."/>
            <person name="Felis G.E."/>
            <person name="de Vos W.M."/>
            <person name="Barrangou R."/>
            <person name="Klaenhammer T.R."/>
            <person name="Caufield P.W."/>
            <person name="Cui Y."/>
            <person name="Zhang H."/>
            <person name="O'Toole P.W."/>
        </authorList>
    </citation>
    <scope>NUCLEOTIDE SEQUENCE [LARGE SCALE GENOMIC DNA]</scope>
    <source>
        <strain evidence="2 3">DSM 16230</strain>
    </source>
</reference>
<feature type="domain" description="HTH marR-type" evidence="1">
    <location>
        <begin position="1"/>
        <end position="89"/>
    </location>
</feature>
<dbReference type="Proteomes" id="UP000051166">
    <property type="component" value="Unassembled WGS sequence"/>
</dbReference>
<accession>A0A0R1UX28</accession>
<proteinExistence type="predicted"/>
<dbReference type="GO" id="GO:0003700">
    <property type="term" value="F:DNA-binding transcription factor activity"/>
    <property type="evidence" value="ECO:0007669"/>
    <property type="project" value="InterPro"/>
</dbReference>
<name>A0A0R1UX28_9LACO</name>
<evidence type="ECO:0000313" key="3">
    <source>
        <dbReference type="Proteomes" id="UP000051166"/>
    </source>
</evidence>
<keyword evidence="3" id="KW-1185">Reference proteome</keyword>
<evidence type="ECO:0000259" key="1">
    <source>
        <dbReference type="PROSITE" id="PS50995"/>
    </source>
</evidence>
<comment type="caution">
    <text evidence="2">The sequence shown here is derived from an EMBL/GenBank/DDBJ whole genome shotgun (WGS) entry which is preliminary data.</text>
</comment>
<evidence type="ECO:0000313" key="2">
    <source>
        <dbReference type="EMBL" id="KRL97719.1"/>
    </source>
</evidence>